<evidence type="ECO:0000256" key="1">
    <source>
        <dbReference type="SAM" id="MobiDB-lite"/>
    </source>
</evidence>
<evidence type="ECO:0000313" key="2">
    <source>
        <dbReference type="EMBL" id="MBX16705.1"/>
    </source>
</evidence>
<protein>
    <submittedName>
        <fullName evidence="2">Uncharacterized protein</fullName>
    </submittedName>
</protein>
<accession>A0A2P2LFG7</accession>
<dbReference type="AlphaFoldDB" id="A0A2P2LFG7"/>
<feature type="compositionally biased region" description="Basic and acidic residues" evidence="1">
    <location>
        <begin position="59"/>
        <end position="68"/>
    </location>
</feature>
<sequence length="68" mass="7764">MGRWGTVLSTFCSQDSRILSISDSHMKIEEIIMLPDQGRHSDKQTVEQQTHAKALVSRKHIESISKQK</sequence>
<organism evidence="2">
    <name type="scientific">Rhizophora mucronata</name>
    <name type="common">Asiatic mangrove</name>
    <dbReference type="NCBI Taxonomy" id="61149"/>
    <lineage>
        <taxon>Eukaryota</taxon>
        <taxon>Viridiplantae</taxon>
        <taxon>Streptophyta</taxon>
        <taxon>Embryophyta</taxon>
        <taxon>Tracheophyta</taxon>
        <taxon>Spermatophyta</taxon>
        <taxon>Magnoliopsida</taxon>
        <taxon>eudicotyledons</taxon>
        <taxon>Gunneridae</taxon>
        <taxon>Pentapetalae</taxon>
        <taxon>rosids</taxon>
        <taxon>fabids</taxon>
        <taxon>Malpighiales</taxon>
        <taxon>Rhizophoraceae</taxon>
        <taxon>Rhizophora</taxon>
    </lineage>
</organism>
<dbReference type="EMBL" id="GGEC01036221">
    <property type="protein sequence ID" value="MBX16705.1"/>
    <property type="molecule type" value="Transcribed_RNA"/>
</dbReference>
<reference evidence="2" key="1">
    <citation type="submission" date="2018-02" db="EMBL/GenBank/DDBJ databases">
        <title>Rhizophora mucronata_Transcriptome.</title>
        <authorList>
            <person name="Meera S.P."/>
            <person name="Sreeshan A."/>
            <person name="Augustine A."/>
        </authorList>
    </citation>
    <scope>NUCLEOTIDE SEQUENCE</scope>
    <source>
        <tissue evidence="2">Leaf</tissue>
    </source>
</reference>
<name>A0A2P2LFG7_RHIMU</name>
<feature type="region of interest" description="Disordered" evidence="1">
    <location>
        <begin position="38"/>
        <end position="68"/>
    </location>
</feature>
<proteinExistence type="predicted"/>